<dbReference type="GO" id="GO:0003729">
    <property type="term" value="F:mRNA binding"/>
    <property type="evidence" value="ECO:0000318"/>
    <property type="project" value="GO_Central"/>
</dbReference>
<dbReference type="OMA" id="DRKFYYD"/>
<feature type="region of interest" description="Disordered" evidence="4">
    <location>
        <begin position="461"/>
        <end position="487"/>
    </location>
</feature>
<dbReference type="Gramene" id="EOY21933">
    <property type="protein sequence ID" value="EOY21933"/>
    <property type="gene ID" value="TCM_014106"/>
</dbReference>
<dbReference type="SMR" id="A0A061FXY0"/>
<protein>
    <submittedName>
        <fullName evidence="5">Pentatricopeptide repeat superfamily protein</fullName>
    </submittedName>
</protein>
<proteinExistence type="inferred from homology"/>
<evidence type="ECO:0000313" key="5">
    <source>
        <dbReference type="EMBL" id="EOY21933.1"/>
    </source>
</evidence>
<evidence type="ECO:0000313" key="6">
    <source>
        <dbReference type="Proteomes" id="UP000026915"/>
    </source>
</evidence>
<evidence type="ECO:0000256" key="2">
    <source>
        <dbReference type="ARBA" id="ARBA00022737"/>
    </source>
</evidence>
<dbReference type="AlphaFoldDB" id="A0A061FXY0"/>
<feature type="compositionally biased region" description="Basic residues" evidence="4">
    <location>
        <begin position="470"/>
        <end position="487"/>
    </location>
</feature>
<comment type="similarity">
    <text evidence="1">Belongs to the PPR family. P subfamily.</text>
</comment>
<name>A0A061FXY0_THECC</name>
<dbReference type="PANTHER" id="PTHR47938:SF9">
    <property type="entry name" value="OS10G0422300 PROTEIN"/>
    <property type="match status" value="1"/>
</dbReference>
<dbReference type="HOGENOM" id="CLU_044926_0_0_1"/>
<dbReference type="InterPro" id="IPR002885">
    <property type="entry name" value="PPR_rpt"/>
</dbReference>
<dbReference type="FunFam" id="1.25.40.10:FF:000910">
    <property type="entry name" value="Pentatricopeptide repeat-containing protein At5g14080"/>
    <property type="match status" value="1"/>
</dbReference>
<dbReference type="InParanoid" id="A0A061FXY0"/>
<evidence type="ECO:0000256" key="4">
    <source>
        <dbReference type="SAM" id="MobiDB-lite"/>
    </source>
</evidence>
<dbReference type="OrthoDB" id="1585145at2759"/>
<dbReference type="Gramene" id="Tc03v2_t007750.2">
    <property type="protein sequence ID" value="Tc03v2_p007750.2"/>
    <property type="gene ID" value="Tc03v2_g007750"/>
</dbReference>
<feature type="repeat" description="PPR" evidence="3">
    <location>
        <begin position="287"/>
        <end position="321"/>
    </location>
</feature>
<dbReference type="NCBIfam" id="TIGR00756">
    <property type="entry name" value="PPR"/>
    <property type="match status" value="3"/>
</dbReference>
<dbReference type="Gramene" id="Tc03v2_t007750.1">
    <property type="protein sequence ID" value="Tc03v2_p007750.1"/>
    <property type="gene ID" value="Tc03v2_g007750"/>
</dbReference>
<dbReference type="FunCoup" id="A0A061FXY0">
    <property type="interactions" value="96"/>
</dbReference>
<dbReference type="InterPro" id="IPR011990">
    <property type="entry name" value="TPR-like_helical_dom_sf"/>
</dbReference>
<dbReference type="Pfam" id="PF01535">
    <property type="entry name" value="PPR"/>
    <property type="match status" value="2"/>
</dbReference>
<sequence>MMHFLFRPDRHRFLTQVITTQKPKNLFHSPHSTITTPPEFEELCKVVSSSMGGLDDLESSLNRFKLSLSPLLVTQVINSCENEAPTRRLLRFFLWSVKNLSSSLEDKDLNNVVRVFAKKKDHTAMGILVSDIRNRGRTMESQTFSVVAEMLVKLGREDEALGIFKNLEKFKCPRDSFSLTAIVNALCAKGHARKAEGVVYHHKDTIAGVEPCIYRCLLYGWSVQENVKEARRVIKEMKSAGFELDLYCYNTFLRCLCGKNAKRNPSGLVPEALNVMMEMRSQRIAPTSVSYNILLSCLGRTRRVKESCQILELMKKAGCAPDWISYYLVARVLYLTGRFGKGNKIVDEMIEQGLTPDRKFYYDLIGVLCGVERVNFALELFERMKRSSLGGYGPVYDVLIPKLCRGGDFEKGRELWDEAVATGVSLSCSSDVLDPSITEVFKPTRKAEKVHLKGCTMAKSPVKNKQNTMKGKKYKKIKKKKKKSSSK</sequence>
<dbReference type="Proteomes" id="UP000026915">
    <property type="component" value="Chromosome 3"/>
</dbReference>
<dbReference type="Gramene" id="Tc03v2_t007750.3">
    <property type="protein sequence ID" value="Tc03v2_p007750.3"/>
    <property type="gene ID" value="Tc03v2_g007750"/>
</dbReference>
<organism evidence="5 6">
    <name type="scientific">Theobroma cacao</name>
    <name type="common">Cacao</name>
    <name type="synonym">Cocoa</name>
    <dbReference type="NCBI Taxonomy" id="3641"/>
    <lineage>
        <taxon>Eukaryota</taxon>
        <taxon>Viridiplantae</taxon>
        <taxon>Streptophyta</taxon>
        <taxon>Embryophyta</taxon>
        <taxon>Tracheophyta</taxon>
        <taxon>Spermatophyta</taxon>
        <taxon>Magnoliopsida</taxon>
        <taxon>eudicotyledons</taxon>
        <taxon>Gunneridae</taxon>
        <taxon>Pentapetalae</taxon>
        <taxon>rosids</taxon>
        <taxon>malvids</taxon>
        <taxon>Malvales</taxon>
        <taxon>Malvaceae</taxon>
        <taxon>Byttnerioideae</taxon>
        <taxon>Theobroma</taxon>
    </lineage>
</organism>
<accession>A0A061FXY0</accession>
<dbReference type="PANTHER" id="PTHR47938">
    <property type="entry name" value="RESPIRATORY COMPLEX I CHAPERONE (CIA84), PUTATIVE (AFU_ORTHOLOGUE AFUA_2G06020)-RELATED"/>
    <property type="match status" value="1"/>
</dbReference>
<gene>
    <name evidence="5" type="ORF">TCM_014106</name>
</gene>
<feature type="repeat" description="PPR" evidence="3">
    <location>
        <begin position="210"/>
        <end position="244"/>
    </location>
</feature>
<dbReference type="PROSITE" id="PS51375">
    <property type="entry name" value="PPR"/>
    <property type="match status" value="2"/>
</dbReference>
<dbReference type="EMBL" id="CM001881">
    <property type="protein sequence ID" value="EOY21933.1"/>
    <property type="molecule type" value="Genomic_DNA"/>
</dbReference>
<dbReference type="Gene3D" id="1.25.40.10">
    <property type="entry name" value="Tetratricopeptide repeat domain"/>
    <property type="match status" value="2"/>
</dbReference>
<reference evidence="5 6" key="1">
    <citation type="journal article" date="2013" name="Genome Biol.">
        <title>The genome sequence of the most widely cultivated cacao type and its use to identify candidate genes regulating pod color.</title>
        <authorList>
            <person name="Motamayor J.C."/>
            <person name="Mockaitis K."/>
            <person name="Schmutz J."/>
            <person name="Haiminen N."/>
            <person name="Iii D.L."/>
            <person name="Cornejo O."/>
            <person name="Findley S.D."/>
            <person name="Zheng P."/>
            <person name="Utro F."/>
            <person name="Royaert S."/>
            <person name="Saski C."/>
            <person name="Jenkins J."/>
            <person name="Podicheti R."/>
            <person name="Zhao M."/>
            <person name="Scheffler B.E."/>
            <person name="Stack J.C."/>
            <person name="Feltus F.A."/>
            <person name="Mustiga G.M."/>
            <person name="Amores F."/>
            <person name="Phillips W."/>
            <person name="Marelli J.P."/>
            <person name="May G.D."/>
            <person name="Shapiro H."/>
            <person name="Ma J."/>
            <person name="Bustamante C.D."/>
            <person name="Schnell R.J."/>
            <person name="Main D."/>
            <person name="Gilbert D."/>
            <person name="Parida L."/>
            <person name="Kuhn D.N."/>
        </authorList>
    </citation>
    <scope>NUCLEOTIDE SEQUENCE [LARGE SCALE GENOMIC DNA]</scope>
    <source>
        <strain evidence="6">cv. Matina 1-6</strain>
    </source>
</reference>
<evidence type="ECO:0000256" key="1">
    <source>
        <dbReference type="ARBA" id="ARBA00007626"/>
    </source>
</evidence>
<dbReference type="Pfam" id="PF13812">
    <property type="entry name" value="PPR_3"/>
    <property type="match status" value="1"/>
</dbReference>
<keyword evidence="6" id="KW-1185">Reference proteome</keyword>
<dbReference type="eggNOG" id="KOG4197">
    <property type="taxonomic scope" value="Eukaryota"/>
</dbReference>
<keyword evidence="2" id="KW-0677">Repeat</keyword>
<evidence type="ECO:0000256" key="3">
    <source>
        <dbReference type="PROSITE-ProRule" id="PRU00708"/>
    </source>
</evidence>
<dbReference type="KEGG" id="tcc:18604750"/>